<dbReference type="RefSeq" id="XP_001417625.1">
    <property type="nucleotide sequence ID" value="XM_001417588.1"/>
</dbReference>
<dbReference type="OrthoDB" id="2020517at2759"/>
<dbReference type="OMA" id="ELNDATQ"/>
<dbReference type="GO" id="GO:1990904">
    <property type="term" value="C:ribonucleoprotein complex"/>
    <property type="evidence" value="ECO:0007669"/>
    <property type="project" value="TreeGrafter"/>
</dbReference>
<evidence type="ECO:0000313" key="5">
    <source>
        <dbReference type="Proteomes" id="UP000001568"/>
    </source>
</evidence>
<dbReference type="PANTHER" id="PTHR13284">
    <property type="entry name" value="GH01354P"/>
    <property type="match status" value="1"/>
</dbReference>
<dbReference type="SUPFAM" id="SSF57667">
    <property type="entry name" value="beta-beta-alpha zinc fingers"/>
    <property type="match status" value="1"/>
</dbReference>
<dbReference type="Pfam" id="PF12874">
    <property type="entry name" value="zf-met"/>
    <property type="match status" value="1"/>
</dbReference>
<evidence type="ECO:0000256" key="1">
    <source>
        <dbReference type="PROSITE-ProRule" id="PRU00042"/>
    </source>
</evidence>
<dbReference type="GO" id="GO:0043021">
    <property type="term" value="F:ribonucleoprotein complex binding"/>
    <property type="evidence" value="ECO:0007669"/>
    <property type="project" value="TreeGrafter"/>
</dbReference>
<dbReference type="Proteomes" id="UP000001568">
    <property type="component" value="Chromosome 4"/>
</dbReference>
<keyword evidence="1" id="KW-0479">Metal-binding</keyword>
<keyword evidence="5" id="KW-1185">Reference proteome</keyword>
<dbReference type="Gene3D" id="3.30.1330.30">
    <property type="match status" value="1"/>
</dbReference>
<dbReference type="InterPro" id="IPR013087">
    <property type="entry name" value="Znf_C2H2_type"/>
</dbReference>
<dbReference type="Pfam" id="PF01248">
    <property type="entry name" value="Ribosomal_L7Ae"/>
    <property type="match status" value="1"/>
</dbReference>
<keyword evidence="1" id="KW-0863">Zinc-finger</keyword>
<dbReference type="GO" id="GO:0035368">
    <property type="term" value="F:selenocysteine insertion sequence binding"/>
    <property type="evidence" value="ECO:0007669"/>
    <property type="project" value="InterPro"/>
</dbReference>
<dbReference type="InterPro" id="IPR029064">
    <property type="entry name" value="Ribosomal_eL30-like_sf"/>
</dbReference>
<dbReference type="GO" id="GO:0008270">
    <property type="term" value="F:zinc ion binding"/>
    <property type="evidence" value="ECO:0007669"/>
    <property type="project" value="UniProtKB-KW"/>
</dbReference>
<dbReference type="PANTHER" id="PTHR13284:SF4">
    <property type="entry name" value="C2H2-TYPE DOMAIN-CONTAINING PROTEIN"/>
    <property type="match status" value="1"/>
</dbReference>
<dbReference type="InterPro" id="IPR040051">
    <property type="entry name" value="SECISBP2"/>
</dbReference>
<feature type="compositionally biased region" description="Acidic residues" evidence="2">
    <location>
        <begin position="235"/>
        <end position="247"/>
    </location>
</feature>
<dbReference type="EMBL" id="CP000584">
    <property type="protein sequence ID" value="ABO95918.1"/>
    <property type="molecule type" value="Genomic_DNA"/>
</dbReference>
<feature type="domain" description="C2H2-type" evidence="3">
    <location>
        <begin position="49"/>
        <end position="77"/>
    </location>
</feature>
<dbReference type="GeneID" id="5001666"/>
<dbReference type="InterPro" id="IPR036236">
    <property type="entry name" value="Znf_C2H2_sf"/>
</dbReference>
<dbReference type="SMART" id="SM00355">
    <property type="entry name" value="ZnF_C2H2"/>
    <property type="match status" value="2"/>
</dbReference>
<evidence type="ECO:0000259" key="3">
    <source>
        <dbReference type="PROSITE" id="PS50157"/>
    </source>
</evidence>
<accession>A4RWR7</accession>
<dbReference type="KEGG" id="olu:OSTLU_87137"/>
<organism evidence="4 5">
    <name type="scientific">Ostreococcus lucimarinus (strain CCE9901)</name>
    <dbReference type="NCBI Taxonomy" id="436017"/>
    <lineage>
        <taxon>Eukaryota</taxon>
        <taxon>Viridiplantae</taxon>
        <taxon>Chlorophyta</taxon>
        <taxon>Mamiellophyceae</taxon>
        <taxon>Mamiellales</taxon>
        <taxon>Bathycoccaceae</taxon>
        <taxon>Ostreococcus</taxon>
    </lineage>
</organism>
<keyword evidence="1" id="KW-0862">Zinc</keyword>
<feature type="compositionally biased region" description="Basic residues" evidence="2">
    <location>
        <begin position="162"/>
        <end position="177"/>
    </location>
</feature>
<dbReference type="HOGENOM" id="CLU_520145_0_0_1"/>
<dbReference type="STRING" id="436017.A4RWR7"/>
<reference evidence="4 5" key="1">
    <citation type="journal article" date="2007" name="Proc. Natl. Acad. Sci. U.S.A.">
        <title>The tiny eukaryote Ostreococcus provides genomic insights into the paradox of plankton speciation.</title>
        <authorList>
            <person name="Palenik B."/>
            <person name="Grimwood J."/>
            <person name="Aerts A."/>
            <person name="Rouze P."/>
            <person name="Salamov A."/>
            <person name="Putnam N."/>
            <person name="Dupont C."/>
            <person name="Jorgensen R."/>
            <person name="Derelle E."/>
            <person name="Rombauts S."/>
            <person name="Zhou K."/>
            <person name="Otillar R."/>
            <person name="Merchant S.S."/>
            <person name="Podell S."/>
            <person name="Gaasterland T."/>
            <person name="Napoli C."/>
            <person name="Gendler K."/>
            <person name="Manuell A."/>
            <person name="Tai V."/>
            <person name="Vallon O."/>
            <person name="Piganeau G."/>
            <person name="Jancek S."/>
            <person name="Heijde M."/>
            <person name="Jabbari K."/>
            <person name="Bowler C."/>
            <person name="Lohr M."/>
            <person name="Robbens S."/>
            <person name="Werner G."/>
            <person name="Dubchak I."/>
            <person name="Pazour G.J."/>
            <person name="Ren Q."/>
            <person name="Paulsen I."/>
            <person name="Delwiche C."/>
            <person name="Schmutz J."/>
            <person name="Rokhsar D."/>
            <person name="Van de Peer Y."/>
            <person name="Moreau H."/>
            <person name="Grigoriev I.V."/>
        </authorList>
    </citation>
    <scope>NUCLEOTIDE SEQUENCE [LARGE SCALE GENOMIC DNA]</scope>
    <source>
        <strain evidence="4 5">CCE9901</strain>
    </source>
</reference>
<dbReference type="AlphaFoldDB" id="A4RWR7"/>
<protein>
    <recommendedName>
        <fullName evidence="3">C2H2-type domain-containing protein</fullName>
    </recommendedName>
</protein>
<name>A4RWR7_OSTLU</name>
<dbReference type="eggNOG" id="ENOG502QUP4">
    <property type="taxonomic scope" value="Eukaryota"/>
</dbReference>
<feature type="region of interest" description="Disordered" evidence="2">
    <location>
        <begin position="235"/>
        <end position="262"/>
    </location>
</feature>
<dbReference type="GO" id="GO:0005739">
    <property type="term" value="C:mitochondrion"/>
    <property type="evidence" value="ECO:0007669"/>
    <property type="project" value="TreeGrafter"/>
</dbReference>
<dbReference type="Gene3D" id="3.30.160.60">
    <property type="entry name" value="Classic Zinc Finger"/>
    <property type="match status" value="1"/>
</dbReference>
<dbReference type="InterPro" id="IPR004038">
    <property type="entry name" value="Ribosomal_eL8/eL30/eS12/Gad45"/>
</dbReference>
<feature type="region of interest" description="Disordered" evidence="2">
    <location>
        <begin position="156"/>
        <end position="177"/>
    </location>
</feature>
<dbReference type="PROSITE" id="PS00028">
    <property type="entry name" value="ZINC_FINGER_C2H2_1"/>
    <property type="match status" value="1"/>
</dbReference>
<evidence type="ECO:0000313" key="4">
    <source>
        <dbReference type="EMBL" id="ABO95918.1"/>
    </source>
</evidence>
<proteinExistence type="predicted"/>
<dbReference type="SUPFAM" id="SSF55315">
    <property type="entry name" value="L30e-like"/>
    <property type="match status" value="1"/>
</dbReference>
<dbReference type="PROSITE" id="PS50157">
    <property type="entry name" value="ZINC_FINGER_C2H2_2"/>
    <property type="match status" value="1"/>
</dbReference>
<dbReference type="GO" id="GO:0003730">
    <property type="term" value="F:mRNA 3'-UTR binding"/>
    <property type="evidence" value="ECO:0007669"/>
    <property type="project" value="TreeGrafter"/>
</dbReference>
<gene>
    <name evidence="4" type="ORF">OSTLU_87137</name>
</gene>
<sequence>MASESRRAAPTGKRQVSTTKALAPKLPIITAELLHRESRRSVMDKFGKVRCQVCGRAFKAYDALEQHIGASHYGLNNPEAKVLEAAQIAAGIIPTANTQVNRVSLNLGDLVSSKTKTSNSMVNSLATYFKTDKPAKNARAEGKEQQMIRSTNMATSTGMVPKRGKARREGKKKKQSTLKKIILRERTTRREEESKKIVEEEVEVEIEVRVDWVYVLLTYDETNHSVGVNFMCMDADSDDDSDEDVSDESAAAEGENADEHSVQQKLDIIEARAPAGVWGVRSLLDVLKGEPEPKSAKVKQETRTCDVCDVKCFGEQAWNAHVGGKLHAKKLAIRDDPEAAEKAASQNKAAKTYVGEEGALNIRYAEQIITDELNEATKTLLSTLKRFQDRLYHTDKIKAKMRRRLLFGLREVAKSVDARTSKVVVIAPNIEKIESEGGLDDRVRQIIADAREKDVPVIFALTKRRIGKALGIQAVSIVSVLDYNGADEEFKRALTLAADGRALYAKRGAVPKLDLSAREFIPSA</sequence>
<dbReference type="Gramene" id="ABO95918">
    <property type="protein sequence ID" value="ABO95918"/>
    <property type="gene ID" value="OSTLU_87137"/>
</dbReference>
<evidence type="ECO:0000256" key="2">
    <source>
        <dbReference type="SAM" id="MobiDB-lite"/>
    </source>
</evidence>